<name>A0A0G0BTZ2_9BACT</name>
<dbReference type="Proteomes" id="UP000034923">
    <property type="component" value="Unassembled WGS sequence"/>
</dbReference>
<gene>
    <name evidence="1" type="ORF">UR70_C0002G0003</name>
</gene>
<proteinExistence type="predicted"/>
<reference evidence="1 2" key="1">
    <citation type="journal article" date="2015" name="Nature">
        <title>rRNA introns, odd ribosomes, and small enigmatic genomes across a large radiation of phyla.</title>
        <authorList>
            <person name="Brown C.T."/>
            <person name="Hug L.A."/>
            <person name="Thomas B.C."/>
            <person name="Sharon I."/>
            <person name="Castelle C.J."/>
            <person name="Singh A."/>
            <person name="Wilkins M.J."/>
            <person name="Williams K.H."/>
            <person name="Banfield J.F."/>
        </authorList>
    </citation>
    <scope>NUCLEOTIDE SEQUENCE [LARGE SCALE GENOMIC DNA]</scope>
</reference>
<dbReference type="AlphaFoldDB" id="A0A0G0BTZ2"/>
<sequence>MQENGPEKLSPEAKLIALGVSEKIATDKIARLKNSPDLVALKTNVRRTSLSIPQFLSFLFKNLYQQKQVKQRVIERLQEFNLTSKMTDYMFIYGAGEPFLLFFNEYKNIIPKEKEDKFVETVNDIMLQELRAYLF</sequence>
<comment type="caution">
    <text evidence="1">The sequence shown here is derived from an EMBL/GenBank/DDBJ whole genome shotgun (WGS) entry which is preliminary data.</text>
</comment>
<accession>A0A0G0BTZ2</accession>
<dbReference type="EMBL" id="LBQE01000002">
    <property type="protein sequence ID" value="KKP72934.1"/>
    <property type="molecule type" value="Genomic_DNA"/>
</dbReference>
<organism evidence="1 2">
    <name type="scientific">Candidatus Nomurabacteria bacterium GW2011_GWB1_35_20</name>
    <dbReference type="NCBI Taxonomy" id="1618740"/>
    <lineage>
        <taxon>Bacteria</taxon>
        <taxon>Candidatus Nomuraibacteriota</taxon>
    </lineage>
</organism>
<evidence type="ECO:0000313" key="2">
    <source>
        <dbReference type="Proteomes" id="UP000034923"/>
    </source>
</evidence>
<evidence type="ECO:0000313" key="1">
    <source>
        <dbReference type="EMBL" id="KKP72934.1"/>
    </source>
</evidence>
<protein>
    <submittedName>
        <fullName evidence="1">Uncharacterized protein</fullName>
    </submittedName>
</protein>